<evidence type="ECO:0000313" key="3">
    <source>
        <dbReference type="EMBL" id="GAA3790024.1"/>
    </source>
</evidence>
<feature type="transmembrane region" description="Helical" evidence="1">
    <location>
        <begin position="170"/>
        <end position="191"/>
    </location>
</feature>
<keyword evidence="1" id="KW-1133">Transmembrane helix</keyword>
<dbReference type="PANTHER" id="PTHR34219:SF1">
    <property type="entry name" value="PEPSY DOMAIN-CONTAINING PROTEIN"/>
    <property type="match status" value="1"/>
</dbReference>
<evidence type="ECO:0000259" key="2">
    <source>
        <dbReference type="Pfam" id="PF03413"/>
    </source>
</evidence>
<reference evidence="4" key="1">
    <citation type="journal article" date="2019" name="Int. J. Syst. Evol. Microbiol.">
        <title>The Global Catalogue of Microorganisms (GCM) 10K type strain sequencing project: providing services to taxonomists for standard genome sequencing and annotation.</title>
        <authorList>
            <consortium name="The Broad Institute Genomics Platform"/>
            <consortium name="The Broad Institute Genome Sequencing Center for Infectious Disease"/>
            <person name="Wu L."/>
            <person name="Ma J."/>
        </authorList>
    </citation>
    <scope>NUCLEOTIDE SEQUENCE [LARGE SCALE GENOMIC DNA]</scope>
    <source>
        <strain evidence="4">JCM 16908</strain>
    </source>
</reference>
<organism evidence="3 4">
    <name type="scientific">Sphaerisporangium flaviroseum</name>
    <dbReference type="NCBI Taxonomy" id="509199"/>
    <lineage>
        <taxon>Bacteria</taxon>
        <taxon>Bacillati</taxon>
        <taxon>Actinomycetota</taxon>
        <taxon>Actinomycetes</taxon>
        <taxon>Streptosporangiales</taxon>
        <taxon>Streptosporangiaceae</taxon>
        <taxon>Sphaerisporangium</taxon>
    </lineage>
</organism>
<feature type="transmembrane region" description="Helical" evidence="1">
    <location>
        <begin position="32"/>
        <end position="54"/>
    </location>
</feature>
<evidence type="ECO:0000313" key="4">
    <source>
        <dbReference type="Proteomes" id="UP001500888"/>
    </source>
</evidence>
<feature type="transmembrane region" description="Helical" evidence="1">
    <location>
        <begin position="211"/>
        <end position="235"/>
    </location>
</feature>
<keyword evidence="1" id="KW-0812">Transmembrane</keyword>
<feature type="domain" description="PepSY" evidence="2">
    <location>
        <begin position="79"/>
        <end position="139"/>
    </location>
</feature>
<dbReference type="RefSeq" id="WP_344933874.1">
    <property type="nucleotide sequence ID" value="NZ_BAAAZR010000001.1"/>
</dbReference>
<dbReference type="EMBL" id="BAAAZR010000001">
    <property type="protein sequence ID" value="GAA3790024.1"/>
    <property type="molecule type" value="Genomic_DNA"/>
</dbReference>
<keyword evidence="1" id="KW-0472">Membrane</keyword>
<comment type="caution">
    <text evidence="3">The sequence shown here is derived from an EMBL/GenBank/DDBJ whole genome shotgun (WGS) entry which is preliminary data.</text>
</comment>
<dbReference type="Proteomes" id="UP001500888">
    <property type="component" value="Unassembled WGS sequence"/>
</dbReference>
<dbReference type="InterPro" id="IPR025711">
    <property type="entry name" value="PepSY"/>
</dbReference>
<keyword evidence="4" id="KW-1185">Reference proteome</keyword>
<feature type="transmembrane region" description="Helical" evidence="1">
    <location>
        <begin position="408"/>
        <end position="440"/>
    </location>
</feature>
<accession>A0ABP7HB45</accession>
<gene>
    <name evidence="3" type="ORF">GCM10022226_06130</name>
</gene>
<proteinExistence type="predicted"/>
<dbReference type="InterPro" id="IPR005625">
    <property type="entry name" value="PepSY-ass_TM"/>
</dbReference>
<protein>
    <submittedName>
        <fullName evidence="3">PepSY domain-containing protein</fullName>
    </submittedName>
</protein>
<name>A0ABP7HB45_9ACTN</name>
<dbReference type="Pfam" id="PF03413">
    <property type="entry name" value="PepSY"/>
    <property type="match status" value="1"/>
</dbReference>
<sequence>MTSDVRELQPAAERSRSAAWPATRALLLRLHFYAGILVAPFLLVAATTGLLYAASFQLEKVVHAHELTAQPARAGQAPLPLARQITAARQAHPQGAIGAVWPASEPGKTTRVLLDVAGLPESTRLAVFVDPYTGQVRGVLPSYGSSGALPVRAWISSFHRHLHLGEPGRLYSELAAGWLWVVALGGVVLWLSHRRRTLRPDRKARGLRRTLSWHGSMGLWIAVGLLFLSATGLTWSKYAGANVDTLQTALGWTTPSLPATAGGHSGHSGQGGGPAAEVDADRIVRAAAGTGLSGPLEIAWPAEPGGALTVKEMDRQWPQRNDQVAVDPASGQVTGELRFKDFPLAAKLTRWGIDGHMGVLFGLANQIMLAALALALISMIILGYRMWWQRRPTRGFAAPYARGGWRAAPVPVLLAVGAAAVVVGAFIPLLGVSLLVFLAVDIVLGRVKNSS</sequence>
<dbReference type="PANTHER" id="PTHR34219">
    <property type="entry name" value="IRON-REGULATED INNER MEMBRANE PROTEIN-RELATED"/>
    <property type="match status" value="1"/>
</dbReference>
<feature type="transmembrane region" description="Helical" evidence="1">
    <location>
        <begin position="367"/>
        <end position="387"/>
    </location>
</feature>
<dbReference type="Pfam" id="PF03929">
    <property type="entry name" value="PepSY_TM"/>
    <property type="match status" value="1"/>
</dbReference>
<evidence type="ECO:0000256" key="1">
    <source>
        <dbReference type="SAM" id="Phobius"/>
    </source>
</evidence>